<dbReference type="EMBL" id="BMAW01123748">
    <property type="protein sequence ID" value="GFU04711.1"/>
    <property type="molecule type" value="Genomic_DNA"/>
</dbReference>
<dbReference type="AlphaFoldDB" id="A0A8X6QB31"/>
<sequence length="184" mass="20641">MTSDNRLPFTSSKEAGKSEKERANTPKKERKRKRNKPALEQETDKVKWGEGEIPWRKPSIFVSEKVFSDPMDESFIYNMKCEGATLTSDVWGLCSGCSLFLVKSGEPIHHTRFGSYQECKEGRAYSGRQPESGLTNAYVLNINYWSTNTACFTCVIVVFGFVAACDDEVAQRAGLSQCLPKGCR</sequence>
<feature type="region of interest" description="Disordered" evidence="1">
    <location>
        <begin position="1"/>
        <end position="45"/>
    </location>
</feature>
<dbReference type="Proteomes" id="UP000887013">
    <property type="component" value="Unassembled WGS sequence"/>
</dbReference>
<gene>
    <name evidence="2" type="ORF">NPIL_519961</name>
</gene>
<evidence type="ECO:0000256" key="1">
    <source>
        <dbReference type="SAM" id="MobiDB-lite"/>
    </source>
</evidence>
<protein>
    <submittedName>
        <fullName evidence="2">Uncharacterized protein</fullName>
    </submittedName>
</protein>
<organism evidence="2 3">
    <name type="scientific">Nephila pilipes</name>
    <name type="common">Giant wood spider</name>
    <name type="synonym">Nephila maculata</name>
    <dbReference type="NCBI Taxonomy" id="299642"/>
    <lineage>
        <taxon>Eukaryota</taxon>
        <taxon>Metazoa</taxon>
        <taxon>Ecdysozoa</taxon>
        <taxon>Arthropoda</taxon>
        <taxon>Chelicerata</taxon>
        <taxon>Arachnida</taxon>
        <taxon>Araneae</taxon>
        <taxon>Araneomorphae</taxon>
        <taxon>Entelegynae</taxon>
        <taxon>Araneoidea</taxon>
        <taxon>Nephilidae</taxon>
        <taxon>Nephila</taxon>
    </lineage>
</organism>
<keyword evidence="3" id="KW-1185">Reference proteome</keyword>
<comment type="caution">
    <text evidence="2">The sequence shown here is derived from an EMBL/GenBank/DDBJ whole genome shotgun (WGS) entry which is preliminary data.</text>
</comment>
<feature type="compositionally biased region" description="Polar residues" evidence="1">
    <location>
        <begin position="1"/>
        <end position="13"/>
    </location>
</feature>
<feature type="compositionally biased region" description="Basic and acidic residues" evidence="1">
    <location>
        <begin position="14"/>
        <end position="27"/>
    </location>
</feature>
<evidence type="ECO:0000313" key="3">
    <source>
        <dbReference type="Proteomes" id="UP000887013"/>
    </source>
</evidence>
<proteinExistence type="predicted"/>
<name>A0A8X6QB31_NEPPI</name>
<accession>A0A8X6QB31</accession>
<reference evidence="2" key="1">
    <citation type="submission" date="2020-08" db="EMBL/GenBank/DDBJ databases">
        <title>Multicomponent nature underlies the extraordinary mechanical properties of spider dragline silk.</title>
        <authorList>
            <person name="Kono N."/>
            <person name="Nakamura H."/>
            <person name="Mori M."/>
            <person name="Yoshida Y."/>
            <person name="Ohtoshi R."/>
            <person name="Malay A.D."/>
            <person name="Moran D.A.P."/>
            <person name="Tomita M."/>
            <person name="Numata K."/>
            <person name="Arakawa K."/>
        </authorList>
    </citation>
    <scope>NUCLEOTIDE SEQUENCE</scope>
</reference>
<evidence type="ECO:0000313" key="2">
    <source>
        <dbReference type="EMBL" id="GFU04711.1"/>
    </source>
</evidence>